<name>A0AAN7XBQ7_ELEMC</name>
<evidence type="ECO:0000313" key="1">
    <source>
        <dbReference type="EMBL" id="KAK5857790.1"/>
    </source>
</evidence>
<gene>
    <name evidence="1" type="ORF">PBY51_011010</name>
</gene>
<reference evidence="1 2" key="1">
    <citation type="journal article" date="2023" name="Genes (Basel)">
        <title>Chromosome-Level Genome Assembly and Circadian Gene Repertoire of the Patagonia Blennie Eleginops maclovinus-The Closest Ancestral Proxy of Antarctic Cryonotothenioids.</title>
        <authorList>
            <person name="Cheng C.C."/>
            <person name="Rivera-Colon A.G."/>
            <person name="Minhas B.F."/>
            <person name="Wilson L."/>
            <person name="Rayamajhi N."/>
            <person name="Vargas-Chacoff L."/>
            <person name="Catchen J.M."/>
        </authorList>
    </citation>
    <scope>NUCLEOTIDE SEQUENCE [LARGE SCALE GENOMIC DNA]</scope>
    <source>
        <strain evidence="1">JMC-PN-2008</strain>
    </source>
</reference>
<comment type="caution">
    <text evidence="1">The sequence shown here is derived from an EMBL/GenBank/DDBJ whole genome shotgun (WGS) entry which is preliminary data.</text>
</comment>
<sequence length="95" mass="10440">MPPALCSCPCWQRMPPGPASQQLRQIKSVTISWKPFNKPKPSVRRTKACPQHGLAQNAAIHREGEAGALAKPFMDREKGSVTKPCSIKALIHQGR</sequence>
<evidence type="ECO:0000313" key="2">
    <source>
        <dbReference type="Proteomes" id="UP001346869"/>
    </source>
</evidence>
<dbReference type="AlphaFoldDB" id="A0AAN7XBQ7"/>
<dbReference type="Proteomes" id="UP001346869">
    <property type="component" value="Unassembled WGS sequence"/>
</dbReference>
<proteinExistence type="predicted"/>
<organism evidence="1 2">
    <name type="scientific">Eleginops maclovinus</name>
    <name type="common">Patagonian blennie</name>
    <name type="synonym">Eleginus maclovinus</name>
    <dbReference type="NCBI Taxonomy" id="56733"/>
    <lineage>
        <taxon>Eukaryota</taxon>
        <taxon>Metazoa</taxon>
        <taxon>Chordata</taxon>
        <taxon>Craniata</taxon>
        <taxon>Vertebrata</taxon>
        <taxon>Euteleostomi</taxon>
        <taxon>Actinopterygii</taxon>
        <taxon>Neopterygii</taxon>
        <taxon>Teleostei</taxon>
        <taxon>Neoteleostei</taxon>
        <taxon>Acanthomorphata</taxon>
        <taxon>Eupercaria</taxon>
        <taxon>Perciformes</taxon>
        <taxon>Notothenioidei</taxon>
        <taxon>Eleginopidae</taxon>
        <taxon>Eleginops</taxon>
    </lineage>
</organism>
<reference evidence="1 2" key="2">
    <citation type="journal article" date="2023" name="Mol. Biol. Evol.">
        <title>Genomics of Secondarily Temperate Adaptation in the Only Non-Antarctic Icefish.</title>
        <authorList>
            <person name="Rivera-Colon A.G."/>
            <person name="Rayamajhi N."/>
            <person name="Minhas B.F."/>
            <person name="Madrigal G."/>
            <person name="Bilyk K.T."/>
            <person name="Yoon V."/>
            <person name="Hune M."/>
            <person name="Gregory S."/>
            <person name="Cheng C.H.C."/>
            <person name="Catchen J.M."/>
        </authorList>
    </citation>
    <scope>NUCLEOTIDE SEQUENCE [LARGE SCALE GENOMIC DNA]</scope>
    <source>
        <strain evidence="1">JMC-PN-2008</strain>
    </source>
</reference>
<accession>A0AAN7XBQ7</accession>
<keyword evidence="2" id="KW-1185">Reference proteome</keyword>
<protein>
    <submittedName>
        <fullName evidence="1">Uncharacterized protein</fullName>
    </submittedName>
</protein>
<dbReference type="EMBL" id="JAUZQC010000016">
    <property type="protein sequence ID" value="KAK5857790.1"/>
    <property type="molecule type" value="Genomic_DNA"/>
</dbReference>